<dbReference type="InterPro" id="IPR001478">
    <property type="entry name" value="PDZ"/>
</dbReference>
<sequence>MGLLPEKEAFSDDWAATVNKVAPAVVVLQVTTCRAFDTELPSSGSATGFVVDKQRGIILTNRHVVNPGPVTAQAIFASNEETPVRPIYRDPVHDFGFFSYDPGEIQFLNYEEIPLAPEAASVGLEIRVIGNDSSEKVSILSGILARLDRNAPTYKKDGYNDFNTFYLQAASGTKPGSSGSPVVDKKGRAVALNAGSSSSSSSAFYLPLERVVRALRLLQKCRDTHANKWETVSVPRGTLQVTFRHKGFDETRRLGLRSETEQMVRHASLLGETGMLVVDSVVPGGPAYGQLEPGDMLVCVDGEVTTRFLSLETLLDDNVDQKIGLQIERGGISLTVNLVVQDLHTITPNHFLEVSGAVIHPLSYQQATNFSIQCGLVYVAEPGYMLQRSGVPYHAIIKKFSGVEISQLEDLISVFSKLSRGARVPLEYIRHNDRHRAKSVIVCIDRHEWYDSPKIYTRDDSSGLWITRPAIQPKFLQLSSCSSDVEQRPKIQSFSLFGESTLAKHMHQSIKLELTNGDVRIEDSNKHIFKEAHSKEEYDAKTKECQEQRHFPSKEIVTANCSSHEIGEIKLKDPSTAEKTVLIGIEAATSTSTSSFAESLIEPALVMLEVDVPPSCFLDGVKSVASSGTGVIVHHSQSMGLVAIDKNTVEISACDVMLSFAAFPIQIPGEVVFVHPVYNFALLAYDPSALGADGAKMVHAAVLFPEPALCQGDSVYLVGLSKNLRAQSRKSTVTNPCLALFVNQVDRPRYGATNMEVIELDSDFGSEFTGVLCDEHGKARALWGSFSNQEYQFVRGIPIYMISQIVDSIVCGGNGSSLLINGVKRGMPLIRTLEVSLRPILLSEARNFGLSNDWIQALDEKDPVRRQVLCVEGCYAGSKAENILKQSDMLLAVNKVSITCFHDIENACQALEECGDNDGKLKITIFRQGCEVDLFVGTDVRDGNGTTRAISWCGCLVQDSHPAVRTLGFLPEEGGVYVTKWSLGSPADRYFLSAVKWIVQVNGKPTPDLDAFANVVKELGPDECVRVKTVDLDGRPQVQTLKQDLHYWPTWELRFDPDTAMWRKNTINSAPLPIPFPISKMEDSNSLEILESEMESMDLRSRESSNQVELDSDLPPEKEVITDDWIDAINKVVPAVVVLQTTACRSFDTELPSSGSATGFVVDKNRGIILTNRHVVKPVAQAIFVNNEEIPVYPIYRDPVHDFGFFRYDPSGIQFHKYEEIPLAPEAASVGLEIRVIGNDSCEKVSILAGTLARLDRNAPTYRRDGYNDFNTFYMQAASGTKRGSSGSPVIDKQGRAVALNAGGSVSSSSAFYLHLERVVRALTFLQKSKDACKNKWEAVSIPRGTLQVTFLHKGFDETRRLGLQKETEQMVRQACAPGETGMLVVDSVVPCGPADRQLESGDVLVHVNGEVTTQFLKLEALLDDNVDKKIELQIQRGGTSMTVNIGVQDLHSITPDYFLEVSGAVIHRLSYQQARNFCFQCGLVYVSNPGYMLSRAGIPRHAIIKKFANDEISQLEDVISVLSKLCRGDRVPLEYISYKDRHRRKSALVTIDRHEWYDAPKIYTRDDSSGLWMARPAIQPPILQLSPLLNSESTPAEGTDQAKNQELTHDIMITEAGYEHISEEAHSREECDVKTNKHKVQGNLSSDEITVADLSLLEIGEMKLETPGTTESTISNGYEGISAAETNASFAECVVEPTLVTMEVNVPPSCLLDGIHSAHSSGTGVVVHHSEDMGLVAIDKNTVQTSACDVMLSFAAFPIEIPGEVVFLHPVYNYALVAYDPSALGAIGASVVRAAELLPVPALCRGDPIYLIGLSKNQRAKSRKSFVTNPYVTLNVGHADRPRYSAINMEVIELDTDFGNAFTGVLCNEHGKVQAIWGSFSNKPKSCNTTSKGHQFVRGVPIYMISQVLDKIISGANGPALLINGVKRSMPLVRTLEAELYSRLLSKARSYGLGDEWIQRLVKKDPMRRQVLRVKGCLAGSNTENLLKQGDMLLAINKEPVTCFQDVENACQALENCVDSDGKLQITICRQGAEVDLLVGTDIRDGNGTMRALSWCGCLVQDPHSAVRALGFLPGEGHGVYAAMCCRGSPADRYALGALRWIVQVNGKPTPDLDAFVNVTKGLRYDEFVRVKTINLDGKPRVLTLKQDLHYWPTWELRYDPNTARGIHLSSCMIVIMGQKKDLSDFRGREKNVENERVFKLWMQMSKIIIPFLLHTLNEASVDSVFHDLFLKISIGLALFDAENTNVRMFGELLVYSSFFAPLLVWKLGLHLFSGEEETWVQLVGHSFYNPWYASELGVTFRFAWKFRECYIDCATQKIEHYEQMMVTFVHEGFDETSRLGLQSETEHGTFFFLLPALFCLDGKLYRRTVTWHSSLGLNMRLIVVTVGSVSYQVCIDKSKDEPKTKQICFCFPSNKIHKINRHIAAPIRRMAISSLIAQSGFCSEILSCNCLGKELHLRLHINHKSNTLYEQCQAKSELRINIQDMATFSVEETETST</sequence>
<name>A0A835KAR6_9ROSI</name>
<dbReference type="InterPro" id="IPR009003">
    <property type="entry name" value="Peptidase_S1_PA"/>
</dbReference>
<dbReference type="Gene3D" id="2.40.10.10">
    <property type="entry name" value="Trypsin-like serine proteases"/>
    <property type="match status" value="2"/>
</dbReference>
<dbReference type="InterPro" id="IPR025926">
    <property type="entry name" value="PDZ-like_dom"/>
</dbReference>
<evidence type="ECO:0000256" key="5">
    <source>
        <dbReference type="ARBA" id="ARBA00021524"/>
    </source>
</evidence>
<dbReference type="Pfam" id="PF13365">
    <property type="entry name" value="Trypsin_2"/>
    <property type="match status" value="2"/>
</dbReference>
<dbReference type="PROSITE" id="PS50106">
    <property type="entry name" value="PDZ"/>
    <property type="match status" value="2"/>
</dbReference>
<accession>A0A835KAR6</accession>
<proteinExistence type="inferred from homology"/>
<evidence type="ECO:0000256" key="4">
    <source>
        <dbReference type="ARBA" id="ARBA00020338"/>
    </source>
</evidence>
<dbReference type="EMBL" id="JADGMS010000004">
    <property type="protein sequence ID" value="KAF9683892.1"/>
    <property type="molecule type" value="Genomic_DNA"/>
</dbReference>
<dbReference type="PANTHER" id="PTHR46366">
    <property type="entry name" value="PRO-APOPTOTIC SERINE PROTEASE NMA111"/>
    <property type="match status" value="1"/>
</dbReference>
<dbReference type="SUPFAM" id="SSF50156">
    <property type="entry name" value="PDZ domain-like"/>
    <property type="match status" value="6"/>
</dbReference>
<evidence type="ECO:0000256" key="3">
    <source>
        <dbReference type="ARBA" id="ARBA00010541"/>
    </source>
</evidence>
<dbReference type="InterPro" id="IPR001940">
    <property type="entry name" value="Peptidase_S1C"/>
</dbReference>
<reference evidence="8 9" key="1">
    <citation type="submission" date="2020-10" db="EMBL/GenBank/DDBJ databases">
        <title>Plant Genome Project.</title>
        <authorList>
            <person name="Zhang R.-G."/>
        </authorList>
    </citation>
    <scope>NUCLEOTIDE SEQUENCE [LARGE SCALE GENOMIC DNA]</scope>
    <source>
        <strain evidence="8">FAFU-HL-1</strain>
        <tissue evidence="8">Leaf</tissue>
    </source>
</reference>
<dbReference type="CDD" id="cd06787">
    <property type="entry name" value="cpPDZ_AthDEGP7-like"/>
    <property type="match status" value="1"/>
</dbReference>
<dbReference type="SMART" id="SM00228">
    <property type="entry name" value="PDZ"/>
    <property type="match status" value="5"/>
</dbReference>
<organism evidence="8 9">
    <name type="scientific">Salix dunnii</name>
    <dbReference type="NCBI Taxonomy" id="1413687"/>
    <lineage>
        <taxon>Eukaryota</taxon>
        <taxon>Viridiplantae</taxon>
        <taxon>Streptophyta</taxon>
        <taxon>Embryophyta</taxon>
        <taxon>Tracheophyta</taxon>
        <taxon>Spermatophyta</taxon>
        <taxon>Magnoliopsida</taxon>
        <taxon>eudicotyledons</taxon>
        <taxon>Gunneridae</taxon>
        <taxon>Pentapetalae</taxon>
        <taxon>rosids</taxon>
        <taxon>fabids</taxon>
        <taxon>Malpighiales</taxon>
        <taxon>Salicaceae</taxon>
        <taxon>Saliceae</taxon>
        <taxon>Salix</taxon>
    </lineage>
</organism>
<keyword evidence="9" id="KW-1185">Reference proteome</keyword>
<comment type="function">
    <text evidence="1">Nuclear serine protease which mediates apoptosis.</text>
</comment>
<dbReference type="InterPro" id="IPR036034">
    <property type="entry name" value="PDZ_sf"/>
</dbReference>
<dbReference type="Pfam" id="PF17820">
    <property type="entry name" value="PDZ_6"/>
    <property type="match status" value="1"/>
</dbReference>
<dbReference type="Pfam" id="PF12812">
    <property type="entry name" value="PDZ_1"/>
    <property type="match status" value="4"/>
</dbReference>
<dbReference type="Proteomes" id="UP000657918">
    <property type="component" value="Chromosome 4"/>
</dbReference>
<evidence type="ECO:0000256" key="2">
    <source>
        <dbReference type="ARBA" id="ARBA00004123"/>
    </source>
</evidence>
<dbReference type="PRINTS" id="PR00834">
    <property type="entry name" value="PROTEASES2C"/>
</dbReference>
<dbReference type="InterPro" id="IPR043504">
    <property type="entry name" value="Peptidase_S1_PA_chymotrypsin"/>
</dbReference>
<dbReference type="GO" id="GO:0004252">
    <property type="term" value="F:serine-type endopeptidase activity"/>
    <property type="evidence" value="ECO:0007669"/>
    <property type="project" value="InterPro"/>
</dbReference>
<dbReference type="SUPFAM" id="SSF50494">
    <property type="entry name" value="Trypsin-like serine proteases"/>
    <property type="match status" value="4"/>
</dbReference>
<comment type="similarity">
    <text evidence="3">Belongs to the peptidase S1C family.</text>
</comment>
<dbReference type="CDD" id="cd06786">
    <property type="entry name" value="cpPDZ1_ScNma111-like"/>
    <property type="match status" value="2"/>
</dbReference>
<dbReference type="PANTHER" id="PTHR46366:SF1">
    <property type="entry name" value="PDZ DOMAIN-CONTAINING PROTEIN C1685.05"/>
    <property type="match status" value="1"/>
</dbReference>
<keyword evidence="6" id="KW-0539">Nucleus</keyword>
<dbReference type="GO" id="GO:0005634">
    <property type="term" value="C:nucleus"/>
    <property type="evidence" value="ECO:0007669"/>
    <property type="project" value="UniProtKB-SubCell"/>
</dbReference>
<evidence type="ECO:0000259" key="7">
    <source>
        <dbReference type="PROSITE" id="PS50106"/>
    </source>
</evidence>
<comment type="caution">
    <text evidence="8">The sequence shown here is derived from an EMBL/GenBank/DDBJ whole genome shotgun (WGS) entry which is preliminary data.</text>
</comment>
<comment type="subcellular location">
    <subcellularLocation>
        <location evidence="2">Nucleus</location>
    </subcellularLocation>
</comment>
<dbReference type="Gene3D" id="2.40.10.120">
    <property type="match status" value="1"/>
</dbReference>
<gene>
    <name evidence="8" type="ORF">SADUNF_Sadunf04G0061100</name>
</gene>
<evidence type="ECO:0000256" key="6">
    <source>
        <dbReference type="ARBA" id="ARBA00023242"/>
    </source>
</evidence>
<dbReference type="GO" id="GO:0006508">
    <property type="term" value="P:proteolysis"/>
    <property type="evidence" value="ECO:0007669"/>
    <property type="project" value="UniProtKB-KW"/>
</dbReference>
<evidence type="ECO:0000313" key="8">
    <source>
        <dbReference type="EMBL" id="KAF9683892.1"/>
    </source>
</evidence>
<evidence type="ECO:0000256" key="1">
    <source>
        <dbReference type="ARBA" id="ARBA00002558"/>
    </source>
</evidence>
<evidence type="ECO:0000313" key="9">
    <source>
        <dbReference type="Proteomes" id="UP000657918"/>
    </source>
</evidence>
<dbReference type="InterPro" id="IPR041489">
    <property type="entry name" value="PDZ_6"/>
</dbReference>
<feature type="domain" description="PDZ" evidence="7">
    <location>
        <begin position="1349"/>
        <end position="1439"/>
    </location>
</feature>
<feature type="domain" description="PDZ" evidence="7">
    <location>
        <begin position="240"/>
        <end position="302"/>
    </location>
</feature>
<dbReference type="Gene3D" id="2.30.42.10">
    <property type="match status" value="3"/>
</dbReference>
<protein>
    <recommendedName>
        <fullName evidence="4">Pro-apoptotic serine protease NMA111</fullName>
    </recommendedName>
    <alternativeName>
        <fullName evidence="5">Pro-apoptotic serine protease nma111</fullName>
    </alternativeName>
</protein>
<dbReference type="OrthoDB" id="4217619at2759"/>